<dbReference type="OrthoDB" id="438641at2759"/>
<dbReference type="PANTHER" id="PTHR47643">
    <property type="entry name" value="TPR DOMAIN PROTEIN (AFU_ORTHOLOGUE AFUA_5G12710)"/>
    <property type="match status" value="1"/>
</dbReference>
<dbReference type="Gene3D" id="1.25.40.10">
    <property type="entry name" value="Tetratricopeptide repeat domain"/>
    <property type="match status" value="1"/>
</dbReference>
<dbReference type="InterPro" id="IPR053209">
    <property type="entry name" value="Gramillin-biosynth_MTr"/>
</dbReference>
<sequence length="719" mass="80935">MDVKDASGSSEMESFFRNLMTAAEKASRRKGEIPRDHPPAGLLVTQFIMKLSMKQIKENDGHQLITTQVPPPYPPCLRPANSLKHFPISKMKLEEHHRGKQVLVRTMTPPDRWNSILAIVEDQEGTGTLLQLYNQPDETLVKAEDILPQNSVCLVKEPFFKATTSGGYSLRVDHIGDILVLHPDDQRIPRMWRSYRKTGTNSEEIRSQGNAAVAQQNWGKAERLYSDAISSATTPAQEQTALLNRSLANLRLQRPEKALSDALRARGGSVPTEKGLFREAKAHYALEQFSLCLEKLQQLVELNPANKDAKMEVERVHRRLREEAGEYQWAQMYRQAKATPPLIDCATFSSPVEVRASPGRGNGLFATKAVKAGDLLLCEKAFAYSYAGDDDPIGRQNSRILMNMTTKRMNKLQHNPQIASRFTELYRGDYGSTKNSQTDEIPVDTFLVEKIISLNCFGAPRSSLKSFETPEKESAFHTCGIWTMASHINHSCVGNCRRSFIGDMMILRAAQDLEPDTELLFCYQLPHKDDDRAATQKRLQSWGFICECELCLDKKSTSQQAFQKRQGLLQQLYSVMKTCRTPLQESKAQRFLTQLESCYPSREGAVRLELWDSYFGLGQKEIERGNAVEGLDLTIKGFQALGYIFAISMPGKGGKKAKLEVKKWGQINDYTVVGFLGLFHAYKSIAPELCEVVKGYARVAYTIHVGESETAGNLYEDLR</sequence>
<dbReference type="SUPFAM" id="SSF82199">
    <property type="entry name" value="SET domain"/>
    <property type="match status" value="1"/>
</dbReference>
<dbReference type="PROSITE" id="PS50280">
    <property type="entry name" value="SET"/>
    <property type="match status" value="1"/>
</dbReference>
<dbReference type="PANTHER" id="PTHR47643:SF2">
    <property type="entry name" value="TPR DOMAIN PROTEIN (AFU_ORTHOLOGUE AFUA_5G12710)"/>
    <property type="match status" value="1"/>
</dbReference>
<evidence type="ECO:0000313" key="3">
    <source>
        <dbReference type="Proteomes" id="UP000781932"/>
    </source>
</evidence>
<accession>A0A9P6LFH3</accession>
<dbReference type="Gene3D" id="2.170.270.10">
    <property type="entry name" value="SET domain"/>
    <property type="match status" value="1"/>
</dbReference>
<dbReference type="InterPro" id="IPR001214">
    <property type="entry name" value="SET_dom"/>
</dbReference>
<keyword evidence="3" id="KW-1185">Reference proteome</keyword>
<name>A0A9P6LFH3_9PEZI</name>
<dbReference type="AlphaFoldDB" id="A0A9P6LFH3"/>
<dbReference type="InterPro" id="IPR011990">
    <property type="entry name" value="TPR-like_helical_dom_sf"/>
</dbReference>
<organism evidence="2 3">
    <name type="scientific">Colletotrichum karsti</name>
    <dbReference type="NCBI Taxonomy" id="1095194"/>
    <lineage>
        <taxon>Eukaryota</taxon>
        <taxon>Fungi</taxon>
        <taxon>Dikarya</taxon>
        <taxon>Ascomycota</taxon>
        <taxon>Pezizomycotina</taxon>
        <taxon>Sordariomycetes</taxon>
        <taxon>Hypocreomycetidae</taxon>
        <taxon>Glomerellales</taxon>
        <taxon>Glomerellaceae</taxon>
        <taxon>Colletotrichum</taxon>
        <taxon>Colletotrichum boninense species complex</taxon>
    </lineage>
</organism>
<feature type="domain" description="SET" evidence="1">
    <location>
        <begin position="350"/>
        <end position="524"/>
    </location>
</feature>
<dbReference type="RefSeq" id="XP_038740031.1">
    <property type="nucleotide sequence ID" value="XM_038894590.1"/>
</dbReference>
<comment type="caution">
    <text evidence="2">The sequence shown here is derived from an EMBL/GenBank/DDBJ whole genome shotgun (WGS) entry which is preliminary data.</text>
</comment>
<dbReference type="SUPFAM" id="SSF48452">
    <property type="entry name" value="TPR-like"/>
    <property type="match status" value="1"/>
</dbReference>
<evidence type="ECO:0000313" key="2">
    <source>
        <dbReference type="EMBL" id="KAF9870570.1"/>
    </source>
</evidence>
<reference evidence="2" key="2">
    <citation type="submission" date="2020-11" db="EMBL/GenBank/DDBJ databases">
        <title>Whole genome sequencing of Colletotrichum sp.</title>
        <authorList>
            <person name="Li H."/>
        </authorList>
    </citation>
    <scope>NUCLEOTIDE SEQUENCE</scope>
    <source>
        <strain evidence="2">CkLH20</strain>
    </source>
</reference>
<evidence type="ECO:0000259" key="1">
    <source>
        <dbReference type="PROSITE" id="PS50280"/>
    </source>
</evidence>
<dbReference type="InterPro" id="IPR046341">
    <property type="entry name" value="SET_dom_sf"/>
</dbReference>
<protein>
    <submittedName>
        <fullName evidence="2">Tpr domain protein</fullName>
    </submittedName>
</protein>
<dbReference type="SMART" id="SM00317">
    <property type="entry name" value="SET"/>
    <property type="match status" value="1"/>
</dbReference>
<dbReference type="Proteomes" id="UP000781932">
    <property type="component" value="Unassembled WGS sequence"/>
</dbReference>
<reference evidence="2" key="1">
    <citation type="submission" date="2020-03" db="EMBL/GenBank/DDBJ databases">
        <authorList>
            <person name="He L."/>
        </authorList>
    </citation>
    <scope>NUCLEOTIDE SEQUENCE</scope>
    <source>
        <strain evidence="2">CkLH20</strain>
    </source>
</reference>
<gene>
    <name evidence="2" type="ORF">CkaCkLH20_11876</name>
</gene>
<dbReference type="GeneID" id="62167664"/>
<dbReference type="Pfam" id="PF00856">
    <property type="entry name" value="SET"/>
    <property type="match status" value="1"/>
</dbReference>
<proteinExistence type="predicted"/>
<dbReference type="EMBL" id="JAATWM020000052">
    <property type="protein sequence ID" value="KAF9870570.1"/>
    <property type="molecule type" value="Genomic_DNA"/>
</dbReference>